<feature type="domain" description="F5/8 type C" evidence="2">
    <location>
        <begin position="20"/>
        <end position="186"/>
    </location>
</feature>
<feature type="chain" id="PRO_5024847272" description="F5/8 type C domain-containing protein" evidence="1">
    <location>
        <begin position="27"/>
        <end position="432"/>
    </location>
</feature>
<dbReference type="Proteomes" id="UP000326837">
    <property type="component" value="Chromosome"/>
</dbReference>
<evidence type="ECO:0000313" key="3">
    <source>
        <dbReference type="EMBL" id="BBO33335.1"/>
    </source>
</evidence>
<accession>A0A5K7XA87</accession>
<protein>
    <recommendedName>
        <fullName evidence="2">F5/8 type C domain-containing protein</fullName>
    </recommendedName>
</protein>
<dbReference type="InterPro" id="IPR018247">
    <property type="entry name" value="EF_Hand_1_Ca_BS"/>
</dbReference>
<evidence type="ECO:0000256" key="1">
    <source>
        <dbReference type="SAM" id="SignalP"/>
    </source>
</evidence>
<dbReference type="KEGG" id="lpav:PLANPX_2947"/>
<organism evidence="3 4">
    <name type="scientific">Lacipirellula parvula</name>
    <dbReference type="NCBI Taxonomy" id="2650471"/>
    <lineage>
        <taxon>Bacteria</taxon>
        <taxon>Pseudomonadati</taxon>
        <taxon>Planctomycetota</taxon>
        <taxon>Planctomycetia</taxon>
        <taxon>Pirellulales</taxon>
        <taxon>Lacipirellulaceae</taxon>
        <taxon>Lacipirellula</taxon>
    </lineage>
</organism>
<dbReference type="PROSITE" id="PS50022">
    <property type="entry name" value="FA58C_3"/>
    <property type="match status" value="1"/>
</dbReference>
<dbReference type="GO" id="GO:0000272">
    <property type="term" value="P:polysaccharide catabolic process"/>
    <property type="evidence" value="ECO:0007669"/>
    <property type="project" value="InterPro"/>
</dbReference>
<dbReference type="PANTHER" id="PTHR45713:SF6">
    <property type="entry name" value="F5_8 TYPE C DOMAIN-CONTAINING PROTEIN"/>
    <property type="match status" value="1"/>
</dbReference>
<dbReference type="PANTHER" id="PTHR45713">
    <property type="entry name" value="FTP DOMAIN-CONTAINING PROTEIN"/>
    <property type="match status" value="1"/>
</dbReference>
<name>A0A5K7XA87_9BACT</name>
<keyword evidence="4" id="KW-1185">Reference proteome</keyword>
<dbReference type="PROSITE" id="PS00018">
    <property type="entry name" value="EF_HAND_1"/>
    <property type="match status" value="1"/>
</dbReference>
<dbReference type="InterPro" id="IPR000421">
    <property type="entry name" value="FA58C"/>
</dbReference>
<dbReference type="RefSeq" id="WP_152099132.1">
    <property type="nucleotide sequence ID" value="NZ_AP021861.1"/>
</dbReference>
<dbReference type="InterPro" id="IPR008979">
    <property type="entry name" value="Galactose-bd-like_sf"/>
</dbReference>
<dbReference type="InterPro" id="IPR051941">
    <property type="entry name" value="BG_Antigen-Binding_Lectin"/>
</dbReference>
<dbReference type="Pfam" id="PF22633">
    <property type="entry name" value="F5_F8_type_C_2"/>
    <property type="match status" value="1"/>
</dbReference>
<evidence type="ECO:0000259" key="2">
    <source>
        <dbReference type="PROSITE" id="PS50022"/>
    </source>
</evidence>
<keyword evidence="1" id="KW-0732">Signal</keyword>
<dbReference type="Gene3D" id="1.10.1330.10">
    <property type="entry name" value="Dockerin domain"/>
    <property type="match status" value="1"/>
</dbReference>
<gene>
    <name evidence="3" type="ORF">PLANPX_2947</name>
</gene>
<evidence type="ECO:0000313" key="4">
    <source>
        <dbReference type="Proteomes" id="UP000326837"/>
    </source>
</evidence>
<reference evidence="4" key="1">
    <citation type="submission" date="2019-10" db="EMBL/GenBank/DDBJ databases">
        <title>Lacipirellula parvula gen. nov., sp. nov., representing a lineage of planctomycetes widespread in freshwater anoxic habitats, and description of the family Lacipirellulaceae.</title>
        <authorList>
            <person name="Dedysh S.N."/>
            <person name="Kulichevskaya I.S."/>
            <person name="Beletsky A.V."/>
            <person name="Rakitin A.L."/>
            <person name="Mardanov A.V."/>
            <person name="Ivanova A.A."/>
            <person name="Saltykova V.X."/>
            <person name="Rijpstra W.I.C."/>
            <person name="Sinninghe Damste J.S."/>
            <person name="Ravin N.V."/>
        </authorList>
    </citation>
    <scope>NUCLEOTIDE SEQUENCE [LARGE SCALE GENOMIC DNA]</scope>
    <source>
        <strain evidence="4">PX69</strain>
    </source>
</reference>
<dbReference type="SUPFAM" id="SSF63446">
    <property type="entry name" value="Type I dockerin domain"/>
    <property type="match status" value="1"/>
</dbReference>
<dbReference type="InterPro" id="IPR036439">
    <property type="entry name" value="Dockerin_dom_sf"/>
</dbReference>
<dbReference type="AlphaFoldDB" id="A0A5K7XA87"/>
<proteinExistence type="predicted"/>
<dbReference type="SUPFAM" id="SSF49785">
    <property type="entry name" value="Galactose-binding domain-like"/>
    <property type="match status" value="2"/>
</dbReference>
<dbReference type="EMBL" id="AP021861">
    <property type="protein sequence ID" value="BBO33335.1"/>
    <property type="molecule type" value="Genomic_DNA"/>
</dbReference>
<dbReference type="Gene3D" id="2.60.120.260">
    <property type="entry name" value="Galactose-binding domain-like"/>
    <property type="match status" value="2"/>
</dbReference>
<sequence length="432" mass="45662">MISRPFAIGNLLAIGAALTAAQPAWALPGTVNLAPFGTATATGADFGASIEDGIDGNRNGDFNAGSVYYGNANPENPPLFYEVDLGVNAYIDRVQILRRTDADQGVFGNMRLTIYQDDGNGNPGAVAFTKDYLTGGFGEGGFEQGSWGTTDPSLNSPQGTLGRHVRLERIDNNYWLTFAEFEVIGRTTPLAFSEANNIARGKPVTTSSAPGYFSKLESANDGNIDGNFGGSGYQPVYHSSNLGIGEYWQVDLGSEKQLDYLELFARSDYYSTSEFKVSVLNQSLVEVGSFIVVNNPLTNPNPGYDHLVNTAGMTGQYIRVSTTKEEHLVFSELRAFEGPGSIPLEADFNGDGAVNGLDLAKWKQSFGGAGADANHDGVSDGADYLVWQRQFGSGGSAQVAAASVPEPSATLIAGGAALGLIGAAKRRRSACL</sequence>
<feature type="signal peptide" evidence="1">
    <location>
        <begin position="1"/>
        <end position="26"/>
    </location>
</feature>